<name>A0A380TC76_9ZZZZ</name>
<reference evidence="1" key="1">
    <citation type="submission" date="2018-07" db="EMBL/GenBank/DDBJ databases">
        <authorList>
            <person name="Quirk P.G."/>
            <person name="Krulwich T.A."/>
        </authorList>
    </citation>
    <scope>NUCLEOTIDE SEQUENCE</scope>
</reference>
<accession>A0A380TC76</accession>
<gene>
    <name evidence="1" type="ORF">DF3PB_1700006</name>
</gene>
<proteinExistence type="predicted"/>
<dbReference type="EMBL" id="UIDG01000080">
    <property type="protein sequence ID" value="SUS05094.1"/>
    <property type="molecule type" value="Genomic_DNA"/>
</dbReference>
<evidence type="ECO:0000313" key="1">
    <source>
        <dbReference type="EMBL" id="SUS05094.1"/>
    </source>
</evidence>
<protein>
    <submittedName>
        <fullName evidence="1">Uncharacterized protein</fullName>
    </submittedName>
</protein>
<dbReference type="AlphaFoldDB" id="A0A380TC76"/>
<sequence>MYFESLWVILTHAGKPTMRDLGSNLSTACRNVWIFDTPVSPSSIAPQASYGVRTLLTAEVKSDELHSAQLS</sequence>
<organism evidence="1">
    <name type="scientific">metagenome</name>
    <dbReference type="NCBI Taxonomy" id="256318"/>
    <lineage>
        <taxon>unclassified sequences</taxon>
        <taxon>metagenomes</taxon>
    </lineage>
</organism>